<evidence type="ECO:0000313" key="6">
    <source>
        <dbReference type="EMBL" id="GJE63857.1"/>
    </source>
</evidence>
<keyword evidence="7" id="KW-1185">Reference proteome</keyword>
<dbReference type="PROSITE" id="PS51736">
    <property type="entry name" value="RECOMBINASES_3"/>
    <property type="match status" value="1"/>
</dbReference>
<dbReference type="InterPro" id="IPR038109">
    <property type="entry name" value="DNA_bind_recomb_sf"/>
</dbReference>
<dbReference type="SMART" id="SM00857">
    <property type="entry name" value="Resolvase"/>
    <property type="match status" value="1"/>
</dbReference>
<keyword evidence="1" id="KW-0238">DNA-binding</keyword>
<keyword evidence="3" id="KW-0175">Coiled coil</keyword>
<accession>A0ABQ4U9K2</accession>
<dbReference type="InterPro" id="IPR036162">
    <property type="entry name" value="Resolvase-like_N_sf"/>
</dbReference>
<dbReference type="Pfam" id="PF07508">
    <property type="entry name" value="Recombinase"/>
    <property type="match status" value="1"/>
</dbReference>
<dbReference type="CDD" id="cd00338">
    <property type="entry name" value="Ser_Recombinase"/>
    <property type="match status" value="1"/>
</dbReference>
<evidence type="ECO:0000256" key="2">
    <source>
        <dbReference type="ARBA" id="ARBA00023172"/>
    </source>
</evidence>
<dbReference type="PANTHER" id="PTHR30461:SF2">
    <property type="entry name" value="SERINE RECOMBINASE PINE-RELATED"/>
    <property type="match status" value="1"/>
</dbReference>
<protein>
    <recommendedName>
        <fullName evidence="8">Recombinase family protein</fullName>
    </recommendedName>
</protein>
<dbReference type="RefSeq" id="WP_238222989.1">
    <property type="nucleotide sequence ID" value="NZ_BAAADH010000099.1"/>
</dbReference>
<comment type="caution">
    <text evidence="6">The sequence shown here is derived from an EMBL/GenBank/DDBJ whole genome shotgun (WGS) entry which is preliminary data.</text>
</comment>
<dbReference type="Pfam" id="PF00239">
    <property type="entry name" value="Resolvase"/>
    <property type="match status" value="1"/>
</dbReference>
<dbReference type="InterPro" id="IPR025827">
    <property type="entry name" value="Zn_ribbon_recom_dom"/>
</dbReference>
<dbReference type="Pfam" id="PF13408">
    <property type="entry name" value="Zn_ribbon_recom"/>
    <property type="match status" value="1"/>
</dbReference>
<dbReference type="PANTHER" id="PTHR30461">
    <property type="entry name" value="DNA-INVERTASE FROM LAMBDOID PROPHAGE"/>
    <property type="match status" value="1"/>
</dbReference>
<dbReference type="InterPro" id="IPR050639">
    <property type="entry name" value="SSR_resolvase"/>
</dbReference>
<sequence>MHFQAVKVGKPQRQAVSYARFSHRKQAAGSTIERQEELLAAYLQDHPDITLLEQFSDKGVSGFRGRHAKDGALGRLLGDIQQGKLPTPLVLIIESVDRLSREPMMDAWDRFNTLLKAGVTVAVCDMRLEIDRDALSKQSWKLHSLINAMERAHGESVRKSDLITAAWRKNIKDAYARKTAIKGYVGPPWVTFDEETQRYVITEANHLTVQTVRRIFEWAADGVTAHGIAKRLNEQKVPLFRAHVAKTHVRQGWYQGYITEILKNRQVLGEHRYRDGEVIEGYFDPIISPELFFQAQQNLVRRPGVAGRRGQTLSNLFTGLAHCTCGGHMEMTRNRAPSENGPEPIKYLMCSNRKRRFGCEAVGMVNYPKLEEAILSFLPNVPWSEIVREENPHDPLPGIDHRIATVMLEIAELETTRAQAKRMILKGEEFEEEFTPVLADAMKGLRQAETSLAELQVERAKVATTWGNRPGLIRTAEEFHAKMSTASDAERFIIRTRLSEALKEMVTTMVCDTVKKTVAVAWGGRYAQLVFMPIRKDPIVYGRWTRLFYPNDFPGEGERINAKKEFARITHEIMEAGFSWDMFAEK</sequence>
<dbReference type="Gene3D" id="3.90.1750.20">
    <property type="entry name" value="Putative Large Serine Recombinase, Chain B, Domain 2"/>
    <property type="match status" value="1"/>
</dbReference>
<keyword evidence="2" id="KW-0233">DNA recombination</keyword>
<evidence type="ECO:0000256" key="1">
    <source>
        <dbReference type="ARBA" id="ARBA00023125"/>
    </source>
</evidence>
<feature type="coiled-coil region" evidence="3">
    <location>
        <begin position="403"/>
        <end position="465"/>
    </location>
</feature>
<evidence type="ECO:0000313" key="7">
    <source>
        <dbReference type="Proteomes" id="UP001055039"/>
    </source>
</evidence>
<organism evidence="6 7">
    <name type="scientific">Methylorubrum aminovorans</name>
    <dbReference type="NCBI Taxonomy" id="269069"/>
    <lineage>
        <taxon>Bacteria</taxon>
        <taxon>Pseudomonadati</taxon>
        <taxon>Pseudomonadota</taxon>
        <taxon>Alphaproteobacteria</taxon>
        <taxon>Hyphomicrobiales</taxon>
        <taxon>Methylobacteriaceae</taxon>
        <taxon>Methylorubrum</taxon>
    </lineage>
</organism>
<gene>
    <name evidence="6" type="ORF">LNAOJCKE_1055</name>
</gene>
<feature type="domain" description="Resolvase/invertase-type recombinase catalytic" evidence="4">
    <location>
        <begin position="14"/>
        <end position="170"/>
    </location>
</feature>
<dbReference type="Gene3D" id="3.40.50.1390">
    <property type="entry name" value="Resolvase, N-terminal catalytic domain"/>
    <property type="match status" value="1"/>
</dbReference>
<evidence type="ECO:0000256" key="3">
    <source>
        <dbReference type="SAM" id="Coils"/>
    </source>
</evidence>
<dbReference type="PROSITE" id="PS51737">
    <property type="entry name" value="RECOMBINASE_DNA_BIND"/>
    <property type="match status" value="1"/>
</dbReference>
<name>A0ABQ4U9K2_9HYPH</name>
<dbReference type="InterPro" id="IPR006119">
    <property type="entry name" value="Resolv_N"/>
</dbReference>
<feature type="domain" description="Recombinase" evidence="5">
    <location>
        <begin position="188"/>
        <end position="306"/>
    </location>
</feature>
<proteinExistence type="predicted"/>
<evidence type="ECO:0000259" key="5">
    <source>
        <dbReference type="PROSITE" id="PS51737"/>
    </source>
</evidence>
<dbReference type="SUPFAM" id="SSF53041">
    <property type="entry name" value="Resolvase-like"/>
    <property type="match status" value="1"/>
</dbReference>
<dbReference type="Proteomes" id="UP001055039">
    <property type="component" value="Unassembled WGS sequence"/>
</dbReference>
<dbReference type="EMBL" id="BPRC01000002">
    <property type="protein sequence ID" value="GJE63857.1"/>
    <property type="molecule type" value="Genomic_DNA"/>
</dbReference>
<dbReference type="InterPro" id="IPR011109">
    <property type="entry name" value="DNA_bind_recombinase_dom"/>
</dbReference>
<evidence type="ECO:0008006" key="8">
    <source>
        <dbReference type="Google" id="ProtNLM"/>
    </source>
</evidence>
<evidence type="ECO:0000259" key="4">
    <source>
        <dbReference type="PROSITE" id="PS51736"/>
    </source>
</evidence>
<reference evidence="6" key="1">
    <citation type="journal article" date="2021" name="Front. Microbiol.">
        <title>Comprehensive Comparative Genomics and Phenotyping of Methylobacterium Species.</title>
        <authorList>
            <person name="Alessa O."/>
            <person name="Ogura Y."/>
            <person name="Fujitani Y."/>
            <person name="Takami H."/>
            <person name="Hayashi T."/>
            <person name="Sahin N."/>
            <person name="Tani A."/>
        </authorList>
    </citation>
    <scope>NUCLEOTIDE SEQUENCE</scope>
    <source>
        <strain evidence="6">NBRC 15686</strain>
    </source>
</reference>
<reference evidence="6" key="2">
    <citation type="submission" date="2021-08" db="EMBL/GenBank/DDBJ databases">
        <authorList>
            <person name="Tani A."/>
            <person name="Ola A."/>
            <person name="Ogura Y."/>
            <person name="Katsura K."/>
            <person name="Hayashi T."/>
        </authorList>
    </citation>
    <scope>NUCLEOTIDE SEQUENCE</scope>
    <source>
        <strain evidence="6">NBRC 15686</strain>
    </source>
</reference>